<evidence type="ECO:0000313" key="1">
    <source>
        <dbReference type="EMBL" id="KON95890.1"/>
    </source>
</evidence>
<sequence>MGVKHLSKDVQDLVIEELCEYRASRVNMRNVEEQKKAGIINLFPTLKQCDSENMLKYRQIERALWEALDPIERDIIERKYINSTDAKDINVYTELSMKKSTYYKKKKTAIFHLAKALGII</sequence>
<dbReference type="EMBL" id="FNED01000003">
    <property type="protein sequence ID" value="SDI39818.1"/>
    <property type="molecule type" value="Genomic_DNA"/>
</dbReference>
<dbReference type="AlphaFoldDB" id="A0A0D1XBV9"/>
<dbReference type="EMBL" id="LGUG01000004">
    <property type="protein sequence ID" value="KON95890.1"/>
    <property type="molecule type" value="Genomic_DNA"/>
</dbReference>
<gene>
    <name evidence="1" type="ORF">AF333_10755</name>
    <name evidence="2" type="ORF">SAMN04487909_103333</name>
</gene>
<evidence type="ECO:0000313" key="2">
    <source>
        <dbReference type="EMBL" id="SDI39818.1"/>
    </source>
</evidence>
<evidence type="ECO:0000313" key="3">
    <source>
        <dbReference type="Proteomes" id="UP000037269"/>
    </source>
</evidence>
<proteinExistence type="predicted"/>
<organism evidence="1 3">
    <name type="scientific">Aneurinibacillus migulanus</name>
    <name type="common">Bacillus migulanus</name>
    <dbReference type="NCBI Taxonomy" id="47500"/>
    <lineage>
        <taxon>Bacteria</taxon>
        <taxon>Bacillati</taxon>
        <taxon>Bacillota</taxon>
        <taxon>Bacilli</taxon>
        <taxon>Bacillales</taxon>
        <taxon>Paenibacillaceae</taxon>
        <taxon>Aneurinibacillus group</taxon>
        <taxon>Aneurinibacillus</taxon>
    </lineage>
</organism>
<dbReference type="InterPro" id="IPR006524">
    <property type="entry name" value="ArpU-like"/>
</dbReference>
<dbReference type="RefSeq" id="WP_043069120.1">
    <property type="nucleotide sequence ID" value="NZ_BJOA01000349.1"/>
</dbReference>
<dbReference type="PATRIC" id="fig|47500.8.peg.5266"/>
<reference evidence="1 3" key="1">
    <citation type="submission" date="2015-07" db="EMBL/GenBank/DDBJ databases">
        <title>Fjat-14205 dsm 2895.</title>
        <authorList>
            <person name="Liu B."/>
            <person name="Wang J."/>
            <person name="Zhu Y."/>
            <person name="Liu G."/>
            <person name="Chen Q."/>
            <person name="Chen Z."/>
            <person name="Lan J."/>
            <person name="Che J."/>
            <person name="Ge C."/>
            <person name="Shi H."/>
            <person name="Pan Z."/>
            <person name="Liu X."/>
        </authorList>
    </citation>
    <scope>NUCLEOTIDE SEQUENCE [LARGE SCALE GENOMIC DNA]</scope>
    <source>
        <strain evidence="1 3">DSM 2895</strain>
    </source>
</reference>
<dbReference type="Proteomes" id="UP000037269">
    <property type="component" value="Unassembled WGS sequence"/>
</dbReference>
<dbReference type="Proteomes" id="UP000182836">
    <property type="component" value="Unassembled WGS sequence"/>
</dbReference>
<dbReference type="NCBIfam" id="TIGR01637">
    <property type="entry name" value="phage_arpU"/>
    <property type="match status" value="1"/>
</dbReference>
<dbReference type="GeneID" id="42305674"/>
<reference evidence="2 4" key="2">
    <citation type="submission" date="2016-10" db="EMBL/GenBank/DDBJ databases">
        <authorList>
            <person name="de Groot N.N."/>
        </authorList>
    </citation>
    <scope>NUCLEOTIDE SEQUENCE [LARGE SCALE GENOMIC DNA]</scope>
    <source>
        <strain evidence="2 4">DSM 2895</strain>
    </source>
</reference>
<accession>A0A0D1XBV9</accession>
<dbReference type="OrthoDB" id="2475064at2"/>
<keyword evidence="3" id="KW-1185">Reference proteome</keyword>
<evidence type="ECO:0000313" key="4">
    <source>
        <dbReference type="Proteomes" id="UP000182836"/>
    </source>
</evidence>
<protein>
    <submittedName>
        <fullName evidence="2">Phage transcriptional regulator, ArpU family</fullName>
    </submittedName>
</protein>
<name>A0A0D1XBV9_ANEMI</name>